<organism evidence="4 5">
    <name type="scientific">Echinicola strongylocentroti</name>
    <dbReference type="NCBI Taxonomy" id="1795355"/>
    <lineage>
        <taxon>Bacteria</taxon>
        <taxon>Pseudomonadati</taxon>
        <taxon>Bacteroidota</taxon>
        <taxon>Cytophagia</taxon>
        <taxon>Cytophagales</taxon>
        <taxon>Cyclobacteriaceae</taxon>
        <taxon>Echinicola</taxon>
    </lineage>
</organism>
<dbReference type="KEGG" id="est:DN752_17960"/>
<evidence type="ECO:0000256" key="3">
    <source>
        <dbReference type="ARBA" id="ARBA00022691"/>
    </source>
</evidence>
<dbReference type="Proteomes" id="UP000248688">
    <property type="component" value="Chromosome"/>
</dbReference>
<keyword evidence="2" id="KW-0808">Transferase</keyword>
<dbReference type="OrthoDB" id="32195at2"/>
<sequence length="288" mass="33540">MAKLKTLTPYYGGKFNKVGKFISQILPVHRHYVEPCGGMAGVMMQKDPSFCEVYNDIDDNLVTLFEVVRDPESVKELSRRLDLTPYSREEWKRCRQTFRTEEEKIERARQIYVVLSMGYLGSMGNKSFNYGGTKYESSVARTFFNGLESLPAIHRRIKNIIIENQDCMVVAKKWDSKDTCFYWDTPYLKDTRVNFNDYANEMTNEQHQEVLDFVTSCKGKVIMSGYFHPIYEEALEPNGFQRIDLETYSRGSRSNGKGYDSKRTECIWLNYKTKDFSNPLFACLQSQA</sequence>
<dbReference type="RefSeq" id="WP_112785239.1">
    <property type="nucleotide sequence ID" value="NZ_CP030041.1"/>
</dbReference>
<evidence type="ECO:0000256" key="1">
    <source>
        <dbReference type="ARBA" id="ARBA00022603"/>
    </source>
</evidence>
<gene>
    <name evidence="4" type="ORF">DN752_17960</name>
</gene>
<dbReference type="GO" id="GO:0009007">
    <property type="term" value="F:site-specific DNA-methyltransferase (adenine-specific) activity"/>
    <property type="evidence" value="ECO:0007669"/>
    <property type="project" value="UniProtKB-EC"/>
</dbReference>
<dbReference type="SUPFAM" id="SSF53335">
    <property type="entry name" value="S-adenosyl-L-methionine-dependent methyltransferases"/>
    <property type="match status" value="1"/>
</dbReference>
<protein>
    <submittedName>
        <fullName evidence="4">DNA adenine methylase</fullName>
    </submittedName>
</protein>
<dbReference type="AlphaFoldDB" id="A0A2Z4IMP3"/>
<dbReference type="InterPro" id="IPR012327">
    <property type="entry name" value="MeTrfase_D12"/>
</dbReference>
<keyword evidence="5" id="KW-1185">Reference proteome</keyword>
<dbReference type="Pfam" id="PF02086">
    <property type="entry name" value="MethyltransfD12"/>
    <property type="match status" value="1"/>
</dbReference>
<keyword evidence="3" id="KW-0949">S-adenosyl-L-methionine</keyword>
<keyword evidence="1 4" id="KW-0489">Methyltransferase</keyword>
<evidence type="ECO:0000313" key="5">
    <source>
        <dbReference type="Proteomes" id="UP000248688"/>
    </source>
</evidence>
<dbReference type="EMBL" id="CP030041">
    <property type="protein sequence ID" value="AWW31866.1"/>
    <property type="molecule type" value="Genomic_DNA"/>
</dbReference>
<dbReference type="PANTHER" id="PTHR30481:SF4">
    <property type="entry name" value="SITE-SPECIFIC DNA-METHYLTRANSFERASE (ADENINE-SPECIFIC)"/>
    <property type="match status" value="1"/>
</dbReference>
<name>A0A2Z4IMP3_9BACT</name>
<proteinExistence type="predicted"/>
<dbReference type="GO" id="GO:1904047">
    <property type="term" value="F:S-adenosyl-L-methionine binding"/>
    <property type="evidence" value="ECO:0007669"/>
    <property type="project" value="TreeGrafter"/>
</dbReference>
<evidence type="ECO:0000256" key="2">
    <source>
        <dbReference type="ARBA" id="ARBA00022679"/>
    </source>
</evidence>
<dbReference type="GO" id="GO:0032259">
    <property type="term" value="P:methylation"/>
    <property type="evidence" value="ECO:0007669"/>
    <property type="project" value="UniProtKB-KW"/>
</dbReference>
<dbReference type="GO" id="GO:0006298">
    <property type="term" value="P:mismatch repair"/>
    <property type="evidence" value="ECO:0007669"/>
    <property type="project" value="TreeGrafter"/>
</dbReference>
<dbReference type="Gene3D" id="3.40.50.150">
    <property type="entry name" value="Vaccinia Virus protein VP39"/>
    <property type="match status" value="2"/>
</dbReference>
<reference evidence="4 5" key="1">
    <citation type="submission" date="2018-06" db="EMBL/GenBank/DDBJ databases">
        <title>Echinicola strongylocentroti sp. nov., isolated from a sea urchin Strongylocentrotus intermedius.</title>
        <authorList>
            <person name="Bae S.S."/>
        </authorList>
    </citation>
    <scope>NUCLEOTIDE SEQUENCE [LARGE SCALE GENOMIC DNA]</scope>
    <source>
        <strain evidence="4 5">MEBiC08714</strain>
    </source>
</reference>
<accession>A0A2Z4IMP3</accession>
<dbReference type="GO" id="GO:0043565">
    <property type="term" value="F:sequence-specific DNA binding"/>
    <property type="evidence" value="ECO:0007669"/>
    <property type="project" value="TreeGrafter"/>
</dbReference>
<dbReference type="PANTHER" id="PTHR30481">
    <property type="entry name" value="DNA ADENINE METHYLASE"/>
    <property type="match status" value="1"/>
</dbReference>
<dbReference type="GO" id="GO:0009307">
    <property type="term" value="P:DNA restriction-modification system"/>
    <property type="evidence" value="ECO:0007669"/>
    <property type="project" value="InterPro"/>
</dbReference>
<dbReference type="InterPro" id="IPR029063">
    <property type="entry name" value="SAM-dependent_MTases_sf"/>
</dbReference>
<dbReference type="REBASE" id="254364">
    <property type="entry name" value="M.Est8714ORF17960P"/>
</dbReference>
<evidence type="ECO:0000313" key="4">
    <source>
        <dbReference type="EMBL" id="AWW31866.1"/>
    </source>
</evidence>